<protein>
    <recommendedName>
        <fullName evidence="2">Myb-like domain-containing protein</fullName>
    </recommendedName>
</protein>
<comment type="caution">
    <text evidence="3">The sequence shown here is derived from an EMBL/GenBank/DDBJ whole genome shotgun (WGS) entry which is preliminary data.</text>
</comment>
<dbReference type="SMART" id="SM00717">
    <property type="entry name" value="SANT"/>
    <property type="match status" value="1"/>
</dbReference>
<feature type="region of interest" description="Disordered" evidence="1">
    <location>
        <begin position="350"/>
        <end position="370"/>
    </location>
</feature>
<dbReference type="InterPro" id="IPR001005">
    <property type="entry name" value="SANT/Myb"/>
</dbReference>
<feature type="domain" description="Myb-like" evidence="2">
    <location>
        <begin position="675"/>
        <end position="728"/>
    </location>
</feature>
<feature type="region of interest" description="Disordered" evidence="1">
    <location>
        <begin position="739"/>
        <end position="788"/>
    </location>
</feature>
<organism evidence="3 4">
    <name type="scientific">Riccia sorocarpa</name>
    <dbReference type="NCBI Taxonomy" id="122646"/>
    <lineage>
        <taxon>Eukaryota</taxon>
        <taxon>Viridiplantae</taxon>
        <taxon>Streptophyta</taxon>
        <taxon>Embryophyta</taxon>
        <taxon>Marchantiophyta</taxon>
        <taxon>Marchantiopsida</taxon>
        <taxon>Marchantiidae</taxon>
        <taxon>Marchantiales</taxon>
        <taxon>Ricciaceae</taxon>
        <taxon>Riccia</taxon>
    </lineage>
</organism>
<feature type="compositionally biased region" description="Basic and acidic residues" evidence="1">
    <location>
        <begin position="72"/>
        <end position="101"/>
    </location>
</feature>
<evidence type="ECO:0000259" key="2">
    <source>
        <dbReference type="SMART" id="SM00717"/>
    </source>
</evidence>
<sequence>MIGQQKRSLEHSVSPPTKYQKHYDDNLCETSAKVASPTGVQFDDIGELFTEVQPKDSPSPAATGFDSSRCFGKADELGPSDERRRLKVSSHVDQEERRETSQELDTPADLSAGEARYSTSLTCTENCMEPKVDYYIDSENLPAEFGNHSEERVHSLDQFCADNSEQPEPSSAEDLCCFRGEECAKNALNHSFSRSGSVERGGSWQKDGVPSSTGASEMAVEDALLESVKKTVESRRPNGSRPLPVILSAQARTGDYARESRLEDGKHESPSSLVGEQFAESEPFFQQTDRGAVRDDASKAEVCHHVSRLFEDEAKMHTVSEETETGVMQSYDPGHQRSQSGFAALREVWQDTQTQSSDREPPAVYADPSLSRILRGSFETENSRNNEELKRGYSHLLGKNQQPLINSLTWIKRMALDPGNPHMGEGVEGAGENEEWVKGCALQAEKIREVFWKRKEETKMGEGHQARQLPSPSHYYDESPRRDQQSIERFRATRERVAQYGYPGSPGLNKSLHESSTYLQRGPSPQNHWSNHRLPRNFHSSYGEAGFPDFCLSDRPRKRVPVGPDFQADVPLPRSSDESAACLRARLAKHESQSLEEDDEESSRWFGTQVWPPSGCETPFPDSPVGVGRALTCSCLYPGSMDCVRVHIQEERVRLARELGQAFYVWKLDEMGESVADTWTREEERTFKAVVKMNPPSNDKNFWEQLPDAFPGRKMGELVSYYFNVFVLRRRAVQNRLDGRHVDSDDDETELPEADSDGSDEEDEDEDEYDSGEEPDEYAEEDTSDAEYETDHQNEFYGGGRSDVLDEHAGFCDLGGMKRGYCATNMEMNADVDVDGLSIDICTPSVMNLLAENQDFRSPRRGTLERDASTDSAHLTPNWSHVQIEKHLETHGSLIGEDELQEVKTWEDPHWDEADHHREVSQEEALVDTTLSGQVNAREVSPSRNGSGYMGAGFGEDHRNSLSTCEGGVWVSSPKREGDKLLSTNGMIQELFGDESPGSDSPS</sequence>
<evidence type="ECO:0000256" key="1">
    <source>
        <dbReference type="SAM" id="MobiDB-lite"/>
    </source>
</evidence>
<feature type="region of interest" description="Disordered" evidence="1">
    <location>
        <begin position="500"/>
        <end position="535"/>
    </location>
</feature>
<evidence type="ECO:0000313" key="4">
    <source>
        <dbReference type="Proteomes" id="UP001633002"/>
    </source>
</evidence>
<accession>A0ABD3I1D8</accession>
<keyword evidence="4" id="KW-1185">Reference proteome</keyword>
<feature type="compositionally biased region" description="Polar residues" evidence="1">
    <location>
        <begin position="514"/>
        <end position="529"/>
    </location>
</feature>
<dbReference type="PANTHER" id="PTHR46872">
    <property type="entry name" value="DNA BINDING PROTEIN"/>
    <property type="match status" value="1"/>
</dbReference>
<evidence type="ECO:0000313" key="3">
    <source>
        <dbReference type="EMBL" id="KAL3696252.1"/>
    </source>
</evidence>
<feature type="region of interest" description="Disordered" evidence="1">
    <location>
        <begin position="194"/>
        <end position="218"/>
    </location>
</feature>
<dbReference type="Proteomes" id="UP001633002">
    <property type="component" value="Unassembled WGS sequence"/>
</dbReference>
<feature type="region of interest" description="Disordered" evidence="1">
    <location>
        <begin position="51"/>
        <end position="113"/>
    </location>
</feature>
<dbReference type="CDD" id="cd00167">
    <property type="entry name" value="SANT"/>
    <property type="match status" value="1"/>
</dbReference>
<gene>
    <name evidence="3" type="ORF">R1sor_010328</name>
</gene>
<dbReference type="EMBL" id="JBJQOH010000002">
    <property type="protein sequence ID" value="KAL3696252.1"/>
    <property type="molecule type" value="Genomic_DNA"/>
</dbReference>
<dbReference type="AlphaFoldDB" id="A0ABD3I1D8"/>
<feature type="compositionally biased region" description="Basic and acidic residues" evidence="1">
    <location>
        <begin position="475"/>
        <end position="484"/>
    </location>
</feature>
<feature type="region of interest" description="Disordered" evidence="1">
    <location>
        <begin position="458"/>
        <end position="484"/>
    </location>
</feature>
<reference evidence="3 4" key="1">
    <citation type="submission" date="2024-09" db="EMBL/GenBank/DDBJ databases">
        <title>Chromosome-scale assembly of Riccia sorocarpa.</title>
        <authorList>
            <person name="Paukszto L."/>
        </authorList>
    </citation>
    <scope>NUCLEOTIDE SEQUENCE [LARGE SCALE GENOMIC DNA]</scope>
    <source>
        <strain evidence="3">LP-2024</strain>
        <tissue evidence="3">Aerial parts of the thallus</tissue>
    </source>
</reference>
<proteinExistence type="predicted"/>
<dbReference type="PANTHER" id="PTHR46872:SF10">
    <property type="entry name" value="MYB-LIKE DOMAIN-CONTAINING PROTEIN"/>
    <property type="match status" value="1"/>
</dbReference>
<feature type="region of interest" description="Disordered" evidence="1">
    <location>
        <begin position="1"/>
        <end position="24"/>
    </location>
</feature>
<name>A0ABD3I1D8_9MARC</name>
<feature type="compositionally biased region" description="Acidic residues" evidence="1">
    <location>
        <begin position="744"/>
        <end position="788"/>
    </location>
</feature>